<proteinExistence type="predicted"/>
<feature type="compositionally biased region" description="Basic and acidic residues" evidence="1">
    <location>
        <begin position="56"/>
        <end position="81"/>
    </location>
</feature>
<evidence type="ECO:0000256" key="1">
    <source>
        <dbReference type="SAM" id="MobiDB-lite"/>
    </source>
</evidence>
<comment type="caution">
    <text evidence="2">The sequence shown here is derived from an EMBL/GenBank/DDBJ whole genome shotgun (WGS) entry which is preliminary data.</text>
</comment>
<gene>
    <name evidence="2" type="ORF">RF55_12337</name>
</gene>
<sequence>MWMRDKRKYSEDLIVDELKKLNKYLNGAITSARNAIAPKKRKIHPKDDLTLPSRFNHSEDKSEVGEEDNSRKKAKKNTETPIRERINSFTSVATIEEKRLVDDVSKEGLLLDKNMNNRKMYPLAITNKDSTDSNQEEFFEIELVTSMEEDEDLISDNDDFIVSATCEDE</sequence>
<dbReference type="AlphaFoldDB" id="A0A0J7N691"/>
<evidence type="ECO:0000313" key="3">
    <source>
        <dbReference type="Proteomes" id="UP000036403"/>
    </source>
</evidence>
<feature type="region of interest" description="Disordered" evidence="1">
    <location>
        <begin position="39"/>
        <end position="81"/>
    </location>
</feature>
<dbReference type="EMBL" id="LBMM01009322">
    <property type="protein sequence ID" value="KMQ88210.1"/>
    <property type="molecule type" value="Genomic_DNA"/>
</dbReference>
<organism evidence="2 3">
    <name type="scientific">Lasius niger</name>
    <name type="common">Black garden ant</name>
    <dbReference type="NCBI Taxonomy" id="67767"/>
    <lineage>
        <taxon>Eukaryota</taxon>
        <taxon>Metazoa</taxon>
        <taxon>Ecdysozoa</taxon>
        <taxon>Arthropoda</taxon>
        <taxon>Hexapoda</taxon>
        <taxon>Insecta</taxon>
        <taxon>Pterygota</taxon>
        <taxon>Neoptera</taxon>
        <taxon>Endopterygota</taxon>
        <taxon>Hymenoptera</taxon>
        <taxon>Apocrita</taxon>
        <taxon>Aculeata</taxon>
        <taxon>Formicoidea</taxon>
        <taxon>Formicidae</taxon>
        <taxon>Formicinae</taxon>
        <taxon>Lasius</taxon>
        <taxon>Lasius</taxon>
    </lineage>
</organism>
<keyword evidence="3" id="KW-1185">Reference proteome</keyword>
<protein>
    <submittedName>
        <fullName evidence="2">Uncharacterized protein</fullName>
    </submittedName>
</protein>
<evidence type="ECO:0000313" key="2">
    <source>
        <dbReference type="EMBL" id="KMQ88210.1"/>
    </source>
</evidence>
<accession>A0A0J7N691</accession>
<reference evidence="2 3" key="1">
    <citation type="submission" date="2015-04" db="EMBL/GenBank/DDBJ databases">
        <title>Lasius niger genome sequencing.</title>
        <authorList>
            <person name="Konorov E.A."/>
            <person name="Nikitin M.A."/>
            <person name="Kirill M.V."/>
            <person name="Chang P."/>
        </authorList>
    </citation>
    <scope>NUCLEOTIDE SEQUENCE [LARGE SCALE GENOMIC DNA]</scope>
    <source>
        <tissue evidence="2">Whole</tissue>
    </source>
</reference>
<name>A0A0J7N691_LASNI</name>
<dbReference type="Proteomes" id="UP000036403">
    <property type="component" value="Unassembled WGS sequence"/>
</dbReference>
<dbReference type="PaxDb" id="67767-A0A0J7N691"/>